<name>A0ACC0D761_9PEZI</name>
<dbReference type="Proteomes" id="UP001497680">
    <property type="component" value="Unassembled WGS sequence"/>
</dbReference>
<protein>
    <submittedName>
        <fullName evidence="1">Uncharacterized protein</fullName>
    </submittedName>
</protein>
<reference evidence="1 2" key="1">
    <citation type="journal article" date="2022" name="New Phytol.">
        <title>Ecological generalism drives hyperdiversity of secondary metabolite gene clusters in xylarialean endophytes.</title>
        <authorList>
            <person name="Franco M.E.E."/>
            <person name="Wisecaver J.H."/>
            <person name="Arnold A.E."/>
            <person name="Ju Y.M."/>
            <person name="Slot J.C."/>
            <person name="Ahrendt S."/>
            <person name="Moore L.P."/>
            <person name="Eastman K.E."/>
            <person name="Scott K."/>
            <person name="Konkel Z."/>
            <person name="Mondo S.J."/>
            <person name="Kuo A."/>
            <person name="Hayes R.D."/>
            <person name="Haridas S."/>
            <person name="Andreopoulos B."/>
            <person name="Riley R."/>
            <person name="LaButti K."/>
            <person name="Pangilinan J."/>
            <person name="Lipzen A."/>
            <person name="Amirebrahimi M."/>
            <person name="Yan J."/>
            <person name="Adam C."/>
            <person name="Keymanesh K."/>
            <person name="Ng V."/>
            <person name="Louie K."/>
            <person name="Northen T."/>
            <person name="Drula E."/>
            <person name="Henrissat B."/>
            <person name="Hsieh H.M."/>
            <person name="Youens-Clark K."/>
            <person name="Lutzoni F."/>
            <person name="Miadlikowska J."/>
            <person name="Eastwood D.C."/>
            <person name="Hamelin R.C."/>
            <person name="Grigoriev I.V."/>
            <person name="U'Ren J.M."/>
        </authorList>
    </citation>
    <scope>NUCLEOTIDE SEQUENCE [LARGE SCALE GENOMIC DNA]</scope>
    <source>
        <strain evidence="1 2">ER1909</strain>
    </source>
</reference>
<evidence type="ECO:0000313" key="2">
    <source>
        <dbReference type="Proteomes" id="UP001497680"/>
    </source>
</evidence>
<accession>A0ACC0D761</accession>
<gene>
    <name evidence="1" type="ORF">F4821DRAFT_257759</name>
</gene>
<comment type="caution">
    <text evidence="1">The sequence shown here is derived from an EMBL/GenBank/DDBJ whole genome shotgun (WGS) entry which is preliminary data.</text>
</comment>
<proteinExistence type="predicted"/>
<keyword evidence="2" id="KW-1185">Reference proteome</keyword>
<evidence type="ECO:0000313" key="1">
    <source>
        <dbReference type="EMBL" id="KAI6088579.1"/>
    </source>
</evidence>
<dbReference type="EMBL" id="MU394300">
    <property type="protein sequence ID" value="KAI6088579.1"/>
    <property type="molecule type" value="Genomic_DNA"/>
</dbReference>
<sequence>MAHEISLQLGDEREEVHDSNGFCKCCICRSWQNKKKSLQSHESNPWNYGETMKTVDRVNFAMIDVMAAYGKLNKEVAELTHLSEMTVRALNSAAYDIDFLSLKLRLCEEDFIAIGNKKWGKFKHHIDGTTVDDRIQFLIYLMHRVEFLDLKLSDLTSIFEELRQENPGTDEAKKLEKRFRNLAFQMYSSADYTLKERKLERDSSERERKMESILLSSA</sequence>
<organism evidence="1 2">
    <name type="scientific">Hypoxylon rubiginosum</name>
    <dbReference type="NCBI Taxonomy" id="110542"/>
    <lineage>
        <taxon>Eukaryota</taxon>
        <taxon>Fungi</taxon>
        <taxon>Dikarya</taxon>
        <taxon>Ascomycota</taxon>
        <taxon>Pezizomycotina</taxon>
        <taxon>Sordariomycetes</taxon>
        <taxon>Xylariomycetidae</taxon>
        <taxon>Xylariales</taxon>
        <taxon>Hypoxylaceae</taxon>
        <taxon>Hypoxylon</taxon>
    </lineage>
</organism>